<organism evidence="2 3">
    <name type="scientific">Pseudoduganella buxea</name>
    <dbReference type="NCBI Taxonomy" id="1949069"/>
    <lineage>
        <taxon>Bacteria</taxon>
        <taxon>Pseudomonadati</taxon>
        <taxon>Pseudomonadota</taxon>
        <taxon>Betaproteobacteria</taxon>
        <taxon>Burkholderiales</taxon>
        <taxon>Oxalobacteraceae</taxon>
        <taxon>Telluria group</taxon>
        <taxon>Pseudoduganella</taxon>
    </lineage>
</organism>
<evidence type="ECO:0000256" key="1">
    <source>
        <dbReference type="SAM" id="MobiDB-lite"/>
    </source>
</evidence>
<dbReference type="Proteomes" id="UP000430634">
    <property type="component" value="Unassembled WGS sequence"/>
</dbReference>
<comment type="caution">
    <text evidence="2">The sequence shown here is derived from an EMBL/GenBank/DDBJ whole genome shotgun (WGS) entry which is preliminary data.</text>
</comment>
<dbReference type="OrthoDB" id="8702831at2"/>
<evidence type="ECO:0000313" key="2">
    <source>
        <dbReference type="EMBL" id="MTV52095.1"/>
    </source>
</evidence>
<proteinExistence type="predicted"/>
<feature type="region of interest" description="Disordered" evidence="1">
    <location>
        <begin position="213"/>
        <end position="232"/>
    </location>
</feature>
<dbReference type="EMBL" id="WNKZ01000008">
    <property type="protein sequence ID" value="MTV52095.1"/>
    <property type="molecule type" value="Genomic_DNA"/>
</dbReference>
<protein>
    <submittedName>
        <fullName evidence="2">Uncharacterized protein</fullName>
    </submittedName>
</protein>
<gene>
    <name evidence="2" type="ORF">GM672_05030</name>
</gene>
<accession>A0A6I3STY8</accession>
<name>A0A6I3STY8_9BURK</name>
<reference evidence="2 3" key="1">
    <citation type="submission" date="2019-11" db="EMBL/GenBank/DDBJ databases">
        <title>Type strains purchased from KCTC, JCM and DSMZ.</title>
        <authorList>
            <person name="Lu H."/>
        </authorList>
    </citation>
    <scope>NUCLEOTIDE SEQUENCE [LARGE SCALE GENOMIC DNA]</scope>
    <source>
        <strain evidence="2 3">KCTC 52429</strain>
    </source>
</reference>
<sequence>MVAADAFFRSGTRTRIAGIFVVLALHVLLLWQIAARPVIRDSIAMGPRTDIVFIQPPRILAEPRKPAAPLVPLPLSKPKALAKNKPPASEPHIAAEKSTPAEPILETSDPFADDGLAGTEKIDPAELIRLAGKLDRDNRVPGENLLHTPEGKSLRQKIDDAFTNARLAVPPKWYEAARIELWSAPNDPAKIYQVKTAFGTFCLYYPDKNKMGQGGGSAQFGQPKMSSCPKRF</sequence>
<dbReference type="RefSeq" id="WP_155469428.1">
    <property type="nucleotide sequence ID" value="NZ_BMKG01000004.1"/>
</dbReference>
<evidence type="ECO:0000313" key="3">
    <source>
        <dbReference type="Proteomes" id="UP000430634"/>
    </source>
</evidence>
<dbReference type="AlphaFoldDB" id="A0A6I3STY8"/>